<sequence>MAELVDLETTLTLLDRLLANPPEGVIEMIPAARTVMIRFDPLTTDRARLGAFIRGLDLTERSARRGDLFEIPVTYDGEDLGDVADILGWSVEEVVRRHTAATYTVAFTGFAPGFAYMTSDDPAFDVPRRKSPRVRIPAGAVALGGKFGGIYPSDSPGGWQLLGRTPLAMWDTSRARAALLAPGDRVRFRDMAKGVVVSGSLLSLPPLASPPLSEKFSDVPVGEIGTPHYPPLSAELTEGGNAASSGRIRPSVTLPSSGKFFLQQNALHVIRADRPALYQDFGRAGRADQGVGQSGALDRAAMQEVNLALGNPRDDAVIEVTFGGFAVRADGPVTSAVFGAPSPLVIRTADGRDINAPFAKAFALDAGDTLTLGIPSEGMRSYLALRGGFAVKPVLGSASTDTLSKVGPAPIVAGDVLVPANGRTIAVDPARPLPPRLPRTGETVTLDVILGPRTDWFTANGVETLLTQEWSVTPESSRVGMRLSASSPIERRDQAELPSEATAIGAIQVPHTGQPVLFLADHPLTGGYPVIGSVARHHLDLAGQIPIGARIRFNPISGFDPEDAETVSHES</sequence>
<dbReference type="SUPFAM" id="SSF160467">
    <property type="entry name" value="PH0987 N-terminal domain-like"/>
    <property type="match status" value="1"/>
</dbReference>
<dbReference type="PANTHER" id="PTHR43309:SF3">
    <property type="entry name" value="5-OXOPROLINASE SUBUNIT C"/>
    <property type="match status" value="1"/>
</dbReference>
<dbReference type="Gene3D" id="3.30.1360.40">
    <property type="match status" value="1"/>
</dbReference>
<dbReference type="SMART" id="SM00797">
    <property type="entry name" value="AHS2"/>
    <property type="match status" value="1"/>
</dbReference>
<dbReference type="InterPro" id="IPR029000">
    <property type="entry name" value="Cyclophilin-like_dom_sf"/>
</dbReference>
<reference evidence="6 7" key="1">
    <citation type="submission" date="2023-07" db="EMBL/GenBank/DDBJ databases">
        <title>Genomic Encyclopedia of Type Strains, Phase IV (KMG-IV): sequencing the most valuable type-strain genomes for metagenomic binning, comparative biology and taxonomic classification.</title>
        <authorList>
            <person name="Goeker M."/>
        </authorList>
    </citation>
    <scope>NUCLEOTIDE SEQUENCE [LARGE SCALE GENOMIC DNA]</scope>
    <source>
        <strain evidence="6 7">DSM 1112</strain>
    </source>
</reference>
<keyword evidence="2" id="KW-0378">Hydrolase</keyword>
<protein>
    <submittedName>
        <fullName evidence="6">KipI family sensor histidine kinase inhibitor</fullName>
    </submittedName>
</protein>
<accession>A0ABU0BXI4</accession>
<dbReference type="NCBIfam" id="TIGR00724">
    <property type="entry name" value="urea_amlyse_rel"/>
    <property type="match status" value="1"/>
</dbReference>
<evidence type="ECO:0000259" key="4">
    <source>
        <dbReference type="SMART" id="SM00796"/>
    </source>
</evidence>
<evidence type="ECO:0000256" key="1">
    <source>
        <dbReference type="ARBA" id="ARBA00022741"/>
    </source>
</evidence>
<keyword evidence="6" id="KW-0649">Protein kinase inhibitor</keyword>
<keyword evidence="1" id="KW-0547">Nucleotide-binding</keyword>
<feature type="domain" description="Carboxyltransferase" evidence="5">
    <location>
        <begin position="288"/>
        <end position="571"/>
    </location>
</feature>
<dbReference type="GO" id="GO:0004860">
    <property type="term" value="F:protein kinase inhibitor activity"/>
    <property type="evidence" value="ECO:0007669"/>
    <property type="project" value="UniProtKB-KW"/>
</dbReference>
<dbReference type="Gene3D" id="2.40.100.10">
    <property type="entry name" value="Cyclophilin-like"/>
    <property type="match status" value="2"/>
</dbReference>
<dbReference type="SUPFAM" id="SSF50891">
    <property type="entry name" value="Cyclophilin-like"/>
    <property type="match status" value="2"/>
</dbReference>
<evidence type="ECO:0000313" key="6">
    <source>
        <dbReference type="EMBL" id="MDQ0322130.1"/>
    </source>
</evidence>
<name>A0ABU0BXI4_9HYPH</name>
<gene>
    <name evidence="6" type="ORF">QO002_004336</name>
</gene>
<evidence type="ECO:0000256" key="2">
    <source>
        <dbReference type="ARBA" id="ARBA00022801"/>
    </source>
</evidence>
<dbReference type="Pfam" id="PF02626">
    <property type="entry name" value="CT_A_B"/>
    <property type="match status" value="1"/>
</dbReference>
<evidence type="ECO:0000259" key="5">
    <source>
        <dbReference type="SMART" id="SM00797"/>
    </source>
</evidence>
<proteinExistence type="predicted"/>
<dbReference type="InterPro" id="IPR003778">
    <property type="entry name" value="CT_A_B"/>
</dbReference>
<dbReference type="EMBL" id="JAUSVF010000002">
    <property type="protein sequence ID" value="MDQ0322130.1"/>
    <property type="molecule type" value="Genomic_DNA"/>
</dbReference>
<comment type="caution">
    <text evidence="6">The sequence shown here is derived from an EMBL/GenBank/DDBJ whole genome shotgun (WGS) entry which is preliminary data.</text>
</comment>
<feature type="domain" description="Carboxyltransferase" evidence="4">
    <location>
        <begin position="1"/>
        <end position="180"/>
    </location>
</feature>
<evidence type="ECO:0000313" key="7">
    <source>
        <dbReference type="Proteomes" id="UP001230207"/>
    </source>
</evidence>
<dbReference type="InterPro" id="IPR052708">
    <property type="entry name" value="PxpC"/>
</dbReference>
<dbReference type="Proteomes" id="UP001230207">
    <property type="component" value="Unassembled WGS sequence"/>
</dbReference>
<dbReference type="SMART" id="SM00796">
    <property type="entry name" value="AHS1"/>
    <property type="match status" value="1"/>
</dbReference>
<dbReference type="InterPro" id="IPR003833">
    <property type="entry name" value="CT_C_D"/>
</dbReference>
<organism evidence="6 7">
    <name type="scientific">Pararhizobium capsulatum DSM 1112</name>
    <dbReference type="NCBI Taxonomy" id="1121113"/>
    <lineage>
        <taxon>Bacteria</taxon>
        <taxon>Pseudomonadati</taxon>
        <taxon>Pseudomonadota</taxon>
        <taxon>Alphaproteobacteria</taxon>
        <taxon>Hyphomicrobiales</taxon>
        <taxon>Rhizobiaceae</taxon>
        <taxon>Rhizobium/Agrobacterium group</taxon>
        <taxon>Pararhizobium</taxon>
    </lineage>
</organism>
<keyword evidence="3" id="KW-0067">ATP-binding</keyword>
<dbReference type="PANTHER" id="PTHR43309">
    <property type="entry name" value="5-OXOPROLINASE SUBUNIT C"/>
    <property type="match status" value="1"/>
</dbReference>
<dbReference type="Pfam" id="PF02682">
    <property type="entry name" value="CT_C_D"/>
    <property type="match status" value="1"/>
</dbReference>
<keyword evidence="7" id="KW-1185">Reference proteome</keyword>
<evidence type="ECO:0000256" key="3">
    <source>
        <dbReference type="ARBA" id="ARBA00022840"/>
    </source>
</evidence>